<proteinExistence type="predicted"/>
<sequence>MTTRRSNKDPLLPPTDTEAIIRASNAERRRRAQLEALLRNETAIHVPLPVSPTIPASSPQFELIDPLSALSLIDSATNRSIVPNDVTVSLNPPAASTHGLPTMQQPNNPGDSPGPSSQAQGKQPIDPTTIELPDNMSTKDYIRAMMAIQQTTLIQLQTAQAQAQADRNKISSRTALLEKIFIKASVKKEPTSPPGTGCIDLQRYHISDGPKFRGPFQDIEAFLKWIHAVEIHFATRAVSNADDRIHLVGGFIEETNLLSLYATESESYLGKPWINFRKRLFDYALPRLWRTQLKSQIRQATMTDSESFIIFSTRIRTLQRMYNFDKPADAISDFELAEWVTLGVSEELRTKIYDFGILEPEDFDYMVFEKNATTYADGISRLAAARARLSTSQARSRSPSNTPSSDFLWRLRSYLDSMGRCHFCKLHCGNDAGSCPGPLDRSHVDIPASFKTPPPNLLIISNPRPGPKPKLQVKPGRPLASPAGVASVEDNNLCPDLSVSSLSLYRELDAQAELNLLPRIANSKAISLNKIMEDDKADAQAASNLSFQIKSSAATAAENAFEDHQLPIGNNEPTFFEGCLDAVGATFPDDFNSQAEYVALSLSPKRRLHQFHAGRCLRGRVATGTPSKILTTSSRYRMPPPAPARGPCTAPCPIIVNLHSTVPIQLHFPIAPSFPPTYALRPAVCLGLPPSGVCPLSSPMFAQRPPSPHFFIGGETVKPPRTAGSTRNTCHTLCKQQDSSSLLPRAFLARQKKTGPFIFFSELAPS</sequence>
<evidence type="ECO:0000256" key="1">
    <source>
        <dbReference type="SAM" id="MobiDB-lite"/>
    </source>
</evidence>
<evidence type="ECO:0000313" key="2">
    <source>
        <dbReference type="EMBL" id="OAV96328.1"/>
    </source>
</evidence>
<evidence type="ECO:0000313" key="4">
    <source>
        <dbReference type="Proteomes" id="UP000005240"/>
    </source>
</evidence>
<reference evidence="2" key="2">
    <citation type="submission" date="2016-05" db="EMBL/GenBank/DDBJ databases">
        <title>Comparative analysis highlights variable genome content of wheat rusts and divergence of the mating loci.</title>
        <authorList>
            <person name="Cuomo C.A."/>
            <person name="Bakkeren G."/>
            <person name="Szabo L."/>
            <person name="Khalil H."/>
            <person name="Joly D."/>
            <person name="Goldberg J."/>
            <person name="Young S."/>
            <person name="Zeng Q."/>
            <person name="Fellers J."/>
        </authorList>
    </citation>
    <scope>NUCLEOTIDE SEQUENCE [LARGE SCALE GENOMIC DNA]</scope>
    <source>
        <strain evidence="2">1-1 BBBD Race 1</strain>
    </source>
</reference>
<reference evidence="3 4" key="3">
    <citation type="journal article" date="2017" name="G3 (Bethesda)">
        <title>Comparative analysis highlights variable genome content of wheat rusts and divergence of the mating loci.</title>
        <authorList>
            <person name="Cuomo C.A."/>
            <person name="Bakkeren G."/>
            <person name="Khalil H.B."/>
            <person name="Panwar V."/>
            <person name="Joly D."/>
            <person name="Linning R."/>
            <person name="Sakthikumar S."/>
            <person name="Song X."/>
            <person name="Adiconis X."/>
            <person name="Fan L."/>
            <person name="Goldberg J.M."/>
            <person name="Levin J.Z."/>
            <person name="Young S."/>
            <person name="Zeng Q."/>
            <person name="Anikster Y."/>
            <person name="Bruce M."/>
            <person name="Wang M."/>
            <person name="Yin C."/>
            <person name="McCallum B."/>
            <person name="Szabo L.J."/>
            <person name="Hulbert S."/>
            <person name="Chen X."/>
            <person name="Fellers J.P."/>
        </authorList>
    </citation>
    <scope>NUCLEOTIDE SEQUENCE</scope>
    <source>
        <strain evidence="3">isolate 1-1 / race 1 (BBBD)</strain>
        <strain evidence="4">Isolate 1-1 / race 1 (BBBD)</strain>
    </source>
</reference>
<dbReference type="Proteomes" id="UP000005240">
    <property type="component" value="Unassembled WGS sequence"/>
</dbReference>
<dbReference type="EMBL" id="ADAS02000020">
    <property type="protein sequence ID" value="OAV96328.1"/>
    <property type="molecule type" value="Genomic_DNA"/>
</dbReference>
<protein>
    <recommendedName>
        <fullName evidence="5">Retrotransposon gag domain-containing protein</fullName>
    </recommendedName>
</protein>
<feature type="region of interest" description="Disordered" evidence="1">
    <location>
        <begin position="1"/>
        <end position="24"/>
    </location>
</feature>
<organism evidence="2">
    <name type="scientific">Puccinia triticina (isolate 1-1 / race 1 (BBBD))</name>
    <name type="common">Brown leaf rust fungus</name>
    <dbReference type="NCBI Taxonomy" id="630390"/>
    <lineage>
        <taxon>Eukaryota</taxon>
        <taxon>Fungi</taxon>
        <taxon>Dikarya</taxon>
        <taxon>Basidiomycota</taxon>
        <taxon>Pucciniomycotina</taxon>
        <taxon>Pucciniomycetes</taxon>
        <taxon>Pucciniales</taxon>
        <taxon>Pucciniaceae</taxon>
        <taxon>Puccinia</taxon>
    </lineage>
</organism>
<name>A0A180GVD7_PUCT1</name>
<evidence type="ECO:0000313" key="3">
    <source>
        <dbReference type="EnsemblFungi" id="PTTG_26355-t43_1-p1"/>
    </source>
</evidence>
<reference evidence="3" key="4">
    <citation type="submission" date="2025-05" db="UniProtKB">
        <authorList>
            <consortium name="EnsemblFungi"/>
        </authorList>
    </citation>
    <scope>IDENTIFICATION</scope>
    <source>
        <strain evidence="3">isolate 1-1 / race 1 (BBBD)</strain>
    </source>
</reference>
<reference evidence="2" key="1">
    <citation type="submission" date="2009-11" db="EMBL/GenBank/DDBJ databases">
        <authorList>
            <consortium name="The Broad Institute Genome Sequencing Platform"/>
            <person name="Ward D."/>
            <person name="Feldgarden M."/>
            <person name="Earl A."/>
            <person name="Young S.K."/>
            <person name="Zeng Q."/>
            <person name="Koehrsen M."/>
            <person name="Alvarado L."/>
            <person name="Berlin A."/>
            <person name="Bochicchio J."/>
            <person name="Borenstein D."/>
            <person name="Chapman S.B."/>
            <person name="Chen Z."/>
            <person name="Engels R."/>
            <person name="Freedman E."/>
            <person name="Gellesch M."/>
            <person name="Goldberg J."/>
            <person name="Griggs A."/>
            <person name="Gujja S."/>
            <person name="Heilman E."/>
            <person name="Heiman D."/>
            <person name="Hepburn T."/>
            <person name="Howarth C."/>
            <person name="Jen D."/>
            <person name="Larson L."/>
            <person name="Lewis B."/>
            <person name="Mehta T."/>
            <person name="Park D."/>
            <person name="Pearson M."/>
            <person name="Roberts A."/>
            <person name="Saif S."/>
            <person name="Shea T."/>
            <person name="Shenoy N."/>
            <person name="Sisk P."/>
            <person name="Stolte C."/>
            <person name="Sykes S."/>
            <person name="Thomson T."/>
            <person name="Walk T."/>
            <person name="White J."/>
            <person name="Yandava C."/>
            <person name="Izard J."/>
            <person name="Baranova O.V."/>
            <person name="Blanton J.M."/>
            <person name="Tanner A.C."/>
            <person name="Dewhirst F.E."/>
            <person name="Haas B."/>
            <person name="Nusbaum C."/>
            <person name="Birren B."/>
        </authorList>
    </citation>
    <scope>NUCLEOTIDE SEQUENCE [LARGE SCALE GENOMIC DNA]</scope>
    <source>
        <strain evidence="2">1-1 BBBD Race 1</strain>
    </source>
</reference>
<gene>
    <name evidence="2" type="ORF">PTTG_26355</name>
</gene>
<feature type="compositionally biased region" description="Low complexity" evidence="1">
    <location>
        <begin position="104"/>
        <end position="118"/>
    </location>
</feature>
<evidence type="ECO:0008006" key="5">
    <source>
        <dbReference type="Google" id="ProtNLM"/>
    </source>
</evidence>
<dbReference type="EnsemblFungi" id="PTTG_26355-t43_1">
    <property type="protein sequence ID" value="PTTG_26355-t43_1-p1"/>
    <property type="gene ID" value="PTTG_26355"/>
</dbReference>
<feature type="region of interest" description="Disordered" evidence="1">
    <location>
        <begin position="465"/>
        <end position="484"/>
    </location>
</feature>
<keyword evidence="4" id="KW-1185">Reference proteome</keyword>
<feature type="region of interest" description="Disordered" evidence="1">
    <location>
        <begin position="84"/>
        <end position="133"/>
    </location>
</feature>
<accession>A0A180GVD7</accession>
<dbReference type="VEuPathDB" id="FungiDB:PTTG_26355"/>
<dbReference type="AlphaFoldDB" id="A0A180GVD7"/>